<accession>A0A1H7X9I3</accession>
<dbReference type="EMBL" id="FOBW01000002">
    <property type="protein sequence ID" value="SEM30335.1"/>
    <property type="molecule type" value="Genomic_DNA"/>
</dbReference>
<gene>
    <name evidence="1" type="ORF">SAMN05192533_102104</name>
</gene>
<proteinExistence type="predicted"/>
<dbReference type="Pfam" id="PF12438">
    <property type="entry name" value="DUF3679"/>
    <property type="match status" value="1"/>
</dbReference>
<protein>
    <recommendedName>
        <fullName evidence="3">DUF3679 domain-containing protein</fullName>
    </recommendedName>
</protein>
<name>A0A1H7X9I3_9BACI</name>
<evidence type="ECO:0000313" key="1">
    <source>
        <dbReference type="EMBL" id="SEM30335.1"/>
    </source>
</evidence>
<dbReference type="AlphaFoldDB" id="A0A1H7X9I3"/>
<dbReference type="OrthoDB" id="2941402at2"/>
<organism evidence="1 2">
    <name type="scientific">Mesobacillus persicus</name>
    <dbReference type="NCBI Taxonomy" id="930146"/>
    <lineage>
        <taxon>Bacteria</taxon>
        <taxon>Bacillati</taxon>
        <taxon>Bacillota</taxon>
        <taxon>Bacilli</taxon>
        <taxon>Bacillales</taxon>
        <taxon>Bacillaceae</taxon>
        <taxon>Mesobacillus</taxon>
    </lineage>
</organism>
<keyword evidence="2" id="KW-1185">Reference proteome</keyword>
<evidence type="ECO:0008006" key="3">
    <source>
        <dbReference type="Google" id="ProtNLM"/>
    </source>
</evidence>
<reference evidence="2" key="1">
    <citation type="submission" date="2016-10" db="EMBL/GenBank/DDBJ databases">
        <authorList>
            <person name="Varghese N."/>
            <person name="Submissions S."/>
        </authorList>
    </citation>
    <scope>NUCLEOTIDE SEQUENCE [LARGE SCALE GENOMIC DNA]</scope>
    <source>
        <strain evidence="2">B48,IBRC-M 10115,DSM 25386,CECT 8001</strain>
    </source>
</reference>
<dbReference type="Proteomes" id="UP000198553">
    <property type="component" value="Unassembled WGS sequence"/>
</dbReference>
<dbReference type="RefSeq" id="WP_090741093.1">
    <property type="nucleotide sequence ID" value="NZ_FOBW01000002.1"/>
</dbReference>
<evidence type="ECO:0000313" key="2">
    <source>
        <dbReference type="Proteomes" id="UP000198553"/>
    </source>
</evidence>
<sequence>MKMFMLKAFLLVCLMFICVLTGMQLANKGIHDMKGFEDPNFESAVSVKENNDGDIETAILGNNVSSHDLKQKKEQLEKMETFNFFSSIGKTIADGLESAVDKSLELITKRES</sequence>
<dbReference type="InterPro" id="IPR020534">
    <property type="entry name" value="Uncharacterised_YqxA"/>
</dbReference>
<dbReference type="STRING" id="930146.SAMN05192533_102104"/>